<keyword evidence="8 9" id="KW-0009">Actin-binding</keyword>
<dbReference type="SMART" id="SM01132">
    <property type="entry name" value="DIL"/>
    <property type="match status" value="1"/>
</dbReference>
<feature type="binding site" evidence="9">
    <location>
        <begin position="156"/>
        <end position="163"/>
    </location>
    <ligand>
        <name>ATP</name>
        <dbReference type="ChEBI" id="CHEBI:30616"/>
    </ligand>
</feature>
<keyword evidence="3 9" id="KW-0547">Nucleotide-binding</keyword>
<name>A0AAE0H5D2_9CHLO</name>
<dbReference type="GO" id="GO:0016459">
    <property type="term" value="C:myosin complex"/>
    <property type="evidence" value="ECO:0007669"/>
    <property type="project" value="UniProtKB-KW"/>
</dbReference>
<dbReference type="InterPro" id="IPR036018">
    <property type="entry name" value="MYSc_Myo11"/>
</dbReference>
<dbReference type="Gene3D" id="1.20.58.530">
    <property type="match status" value="1"/>
</dbReference>
<dbReference type="GO" id="GO:0000146">
    <property type="term" value="F:microfilament motor activity"/>
    <property type="evidence" value="ECO:0007669"/>
    <property type="project" value="TreeGrafter"/>
</dbReference>
<feature type="domain" description="Myosin motor" evidence="13">
    <location>
        <begin position="62"/>
        <end position="738"/>
    </location>
</feature>
<dbReference type="Gene3D" id="1.10.10.820">
    <property type="match status" value="1"/>
</dbReference>
<dbReference type="GO" id="GO:0016020">
    <property type="term" value="C:membrane"/>
    <property type="evidence" value="ECO:0007669"/>
    <property type="project" value="TreeGrafter"/>
</dbReference>
<dbReference type="Pfam" id="PF00063">
    <property type="entry name" value="Myosin_head"/>
    <property type="match status" value="1"/>
</dbReference>
<dbReference type="CDD" id="cd06503">
    <property type="entry name" value="ATP-synt_Fo_b"/>
    <property type="match status" value="1"/>
</dbReference>
<feature type="domain" description="Dilute" evidence="12">
    <location>
        <begin position="1240"/>
        <end position="1561"/>
    </location>
</feature>
<comment type="similarity">
    <text evidence="1">Belongs to the TRAFAC class myosin-kinesin ATPase superfamily. Myosin family. Plant myosin class XI subfamily.</text>
</comment>
<evidence type="ECO:0000256" key="1">
    <source>
        <dbReference type="ARBA" id="ARBA00008049"/>
    </source>
</evidence>
<evidence type="ECO:0000256" key="7">
    <source>
        <dbReference type="ARBA" id="ARBA00023175"/>
    </source>
</evidence>
<evidence type="ECO:0000256" key="4">
    <source>
        <dbReference type="ARBA" id="ARBA00022840"/>
    </source>
</evidence>
<dbReference type="Proteomes" id="UP001190700">
    <property type="component" value="Unassembled WGS sequence"/>
</dbReference>
<proteinExistence type="inferred from homology"/>
<comment type="caution">
    <text evidence="15">The sequence shown here is derived from an EMBL/GenBank/DDBJ whole genome shotgun (WGS) entry which is preliminary data.</text>
</comment>
<dbReference type="InterPro" id="IPR027417">
    <property type="entry name" value="P-loop_NTPase"/>
</dbReference>
<keyword evidence="6 9" id="KW-0518">Myosin</keyword>
<evidence type="ECO:0000259" key="13">
    <source>
        <dbReference type="PROSITE" id="PS51456"/>
    </source>
</evidence>
<dbReference type="EMBL" id="LGRX02000191">
    <property type="protein sequence ID" value="KAK3289251.1"/>
    <property type="molecule type" value="Genomic_DNA"/>
</dbReference>
<dbReference type="GO" id="GO:0007015">
    <property type="term" value="P:actin filament organization"/>
    <property type="evidence" value="ECO:0007669"/>
    <property type="project" value="InterPro"/>
</dbReference>
<dbReference type="InterPro" id="IPR004009">
    <property type="entry name" value="SH3_Myosin"/>
</dbReference>
<keyword evidence="5 10" id="KW-0175">Coiled coil</keyword>
<dbReference type="InterPro" id="IPR036961">
    <property type="entry name" value="Kinesin_motor_dom_sf"/>
</dbReference>
<dbReference type="InterPro" id="IPR001609">
    <property type="entry name" value="Myosin_head_motor_dom-like"/>
</dbReference>
<evidence type="ECO:0000256" key="9">
    <source>
        <dbReference type="PROSITE-ProRule" id="PRU00782"/>
    </source>
</evidence>
<feature type="region of interest" description="Disordered" evidence="11">
    <location>
        <begin position="1011"/>
        <end position="1041"/>
    </location>
</feature>
<evidence type="ECO:0008006" key="17">
    <source>
        <dbReference type="Google" id="ProtNLM"/>
    </source>
</evidence>
<evidence type="ECO:0000256" key="2">
    <source>
        <dbReference type="ARBA" id="ARBA00022737"/>
    </source>
</evidence>
<dbReference type="PRINTS" id="PR00193">
    <property type="entry name" value="MYOSINHEAVY"/>
</dbReference>
<dbReference type="CDD" id="cd15475">
    <property type="entry name" value="MyosinXI_CBD"/>
    <property type="match status" value="1"/>
</dbReference>
<dbReference type="PROSITE" id="PS51126">
    <property type="entry name" value="DILUTE"/>
    <property type="match status" value="1"/>
</dbReference>
<protein>
    <recommendedName>
        <fullName evidence="17">Myosin XI</fullName>
    </recommendedName>
</protein>
<accession>A0AAE0H5D2</accession>
<feature type="compositionally biased region" description="Basic and acidic residues" evidence="11">
    <location>
        <begin position="1024"/>
        <end position="1041"/>
    </location>
</feature>
<dbReference type="InterPro" id="IPR000048">
    <property type="entry name" value="IQ_motif_EF-hand-BS"/>
</dbReference>
<dbReference type="PANTHER" id="PTHR13140:SF781">
    <property type="entry name" value="MYOSIN-15"/>
    <property type="match status" value="1"/>
</dbReference>
<evidence type="ECO:0000259" key="14">
    <source>
        <dbReference type="PROSITE" id="PS51844"/>
    </source>
</evidence>
<dbReference type="SMART" id="SM00242">
    <property type="entry name" value="MYSc"/>
    <property type="match status" value="1"/>
</dbReference>
<sequence>MAEVNAELFVVGNSVWVPDEGEAWLLGEVKSKDGDKVVVKLPSGEKTIACTACHRKNPPTHGGVEDMTKLSYLHEPGVLNNLETRYTLDEIYTYTGSILIAVNPFHRLPHLYANHMMEQYKGVALGELSPHVFAVADAAYRAMSKEKQSQSILVSGESGAGKTETTKLIMQYLAYMGGRKDAKRSVEQQVLESNPLLEAFGNAKTVRNDNSSRFGKFVEIQFDGEGKISGAAIRTYLLERSRVVTIGNPERNYHIFYQLVAGASEEDRELFRLGTMDSFHYLNQSKCYDLNRVDNAEEYANTKRAMSVVGIEEETQHDIFRMVAAILHLGNISFKLGKDDAAIFADEKSNTAVSAVAFLLMVNEEDLKLALLTRTIVTREETFVKPLDVPSATNSRDSLAKTLYSKLFDWLVEKINSSIGQDPKSTTLVGVLDIYGFESFKTNSFEQFCINLANEKLQQHFNQHVFKMEQEEYTKEEIDWSYIDFVDNQDVLNLIEGKPMGILAVLDEQCRFPKSTPETLALKLCQEHAKPGKENARFVKPKRSQVQFTLKHYAGDVTYDTESFIEKNKDFVVAEHQNILQASGSEMVKTLFPPPEDGEEVKSAMKFASVGGRFKVQLGELMKALSFTEPHYVRCIKPNTVNTPGIFEKVNVLHQLRCGGVLEAVRISCAGYPSRKPIEEFVDRFGLLTPGWAEKNTSEREVVSDILSGKASLEGWQIGKSKVFLRAGQMAVLDNLRTKTLNQAATIVQKTVRRFLFQKQYQTQLKSARKIQSMVRGGLARKQCATMRKERAAKLCQKNYRMCLAQKKFSATRKATIRFQAATRGWKARNATRILRRIKAAVCIQKSFRRYSAAKSFRRSRRQIVMLQCLWRCKIAKRVFRAKKAEARETGALLGAKAALEKKVKDMEWRVELEKRLKEDAEKKHKEEMDKLTEQLEEARSECVQASSVLEEERTAHKEALEGVAEERAEAARLADEAAGSAKASEWERLLAEANEALEKAQGRAKELEEQAEVASKESSAAIEDARKQAEKYETRSKEKEAELKKVHTSYEKLQLDMRKLEAENQQLQQKLAAMPVASTEGIKEVMRARAASGVTEPASAPIAIPAPVANGAPPPSLSSLSKTSLPSVPGSPSAPTTPETPSSTATPEPSFTAAPVAKGRSGSGVSSDAMEALEREQAELDAKKQRILMEKQQGEQETMLKCLTDEIGFANERPVAACIIFRSLLHWRSFEAERTNIFDRIIQTMSRAIENHTEDNQNLAYWLANTTTLLFLLQKTLRTTAATNIYNQQRRRTSVSLFDRWRGGFSRTAVGAPAAGGAAAATGGNAAAAGGSSSSIKQVEAKYPALLFKQQLTAFVEKIYGMVRDNVKKEITPQLGQCIQAPRAARGGTPGRRDSRLGASGTMQLSQHWRSILGSLETLLRTLKSNYVPKFLIRKLFSQVFSFINVQLFNSLLLRRECCSFSNGEYVKTGLAELENWLHNAGQDSVDSSWEELKYIRQAVTFLVIHQKPKKTLDEITNDLCPVLSVQQLYRISTMYWDDKYGTETVSQEVLSNMKQLMMEDTNSAVSNSFLLDDDSSIPFSVDDITTALADVNVVAMLNDLPYPPSLRDNPSFQFLESPMA</sequence>
<dbReference type="CDD" id="cd01384">
    <property type="entry name" value="MYSc_Myo11"/>
    <property type="match status" value="1"/>
</dbReference>
<dbReference type="Pfam" id="PF02736">
    <property type="entry name" value="Myosin_N"/>
    <property type="match status" value="1"/>
</dbReference>
<dbReference type="Gene3D" id="2.30.30.360">
    <property type="entry name" value="Myosin S1 fragment, N-terminal"/>
    <property type="match status" value="1"/>
</dbReference>
<evidence type="ECO:0000256" key="3">
    <source>
        <dbReference type="ARBA" id="ARBA00022741"/>
    </source>
</evidence>
<gene>
    <name evidence="15" type="ORF">CYMTET_3312</name>
</gene>
<reference evidence="15 16" key="1">
    <citation type="journal article" date="2015" name="Genome Biol. Evol.">
        <title>Comparative Genomics of a Bacterivorous Green Alga Reveals Evolutionary Causalities and Consequences of Phago-Mixotrophic Mode of Nutrition.</title>
        <authorList>
            <person name="Burns J.A."/>
            <person name="Paasch A."/>
            <person name="Narechania A."/>
            <person name="Kim E."/>
        </authorList>
    </citation>
    <scope>NUCLEOTIDE SEQUENCE [LARGE SCALE GENOMIC DNA]</scope>
    <source>
        <strain evidence="15 16">PLY_AMNH</strain>
    </source>
</reference>
<feature type="domain" description="Myosin N-terminal SH3-like" evidence="14">
    <location>
        <begin position="10"/>
        <end position="58"/>
    </location>
</feature>
<evidence type="ECO:0000313" key="16">
    <source>
        <dbReference type="Proteomes" id="UP001190700"/>
    </source>
</evidence>
<dbReference type="Gene3D" id="1.20.5.190">
    <property type="match status" value="2"/>
</dbReference>
<dbReference type="Pfam" id="PF01843">
    <property type="entry name" value="DIL"/>
    <property type="match status" value="1"/>
</dbReference>
<dbReference type="InterPro" id="IPR037975">
    <property type="entry name" value="MyosinXI_CBD"/>
</dbReference>
<dbReference type="GO" id="GO:0051015">
    <property type="term" value="F:actin filament binding"/>
    <property type="evidence" value="ECO:0007669"/>
    <property type="project" value="InterPro"/>
</dbReference>
<dbReference type="SMART" id="SM00015">
    <property type="entry name" value="IQ"/>
    <property type="match status" value="5"/>
</dbReference>
<keyword evidence="16" id="KW-1185">Reference proteome</keyword>
<evidence type="ECO:0000256" key="6">
    <source>
        <dbReference type="ARBA" id="ARBA00023123"/>
    </source>
</evidence>
<evidence type="ECO:0000259" key="12">
    <source>
        <dbReference type="PROSITE" id="PS51126"/>
    </source>
</evidence>
<dbReference type="FunFam" id="1.10.10.820:FF:000001">
    <property type="entry name" value="Myosin heavy chain"/>
    <property type="match status" value="1"/>
</dbReference>
<evidence type="ECO:0000256" key="11">
    <source>
        <dbReference type="SAM" id="MobiDB-lite"/>
    </source>
</evidence>
<dbReference type="PANTHER" id="PTHR13140">
    <property type="entry name" value="MYOSIN"/>
    <property type="match status" value="1"/>
</dbReference>
<feature type="coiled-coil region" evidence="10">
    <location>
        <begin position="897"/>
        <end position="956"/>
    </location>
</feature>
<feature type="compositionally biased region" description="Low complexity" evidence="11">
    <location>
        <begin position="1113"/>
        <end position="1156"/>
    </location>
</feature>
<dbReference type="Gene3D" id="6.20.240.20">
    <property type="match status" value="1"/>
</dbReference>
<keyword evidence="7 9" id="KW-0505">Motor protein</keyword>
<dbReference type="InterPro" id="IPR008989">
    <property type="entry name" value="Myosin_S1_N"/>
</dbReference>
<dbReference type="Pfam" id="PF00612">
    <property type="entry name" value="IQ"/>
    <property type="match status" value="5"/>
</dbReference>
<dbReference type="Gene3D" id="3.40.850.10">
    <property type="entry name" value="Kinesin motor domain"/>
    <property type="match status" value="1"/>
</dbReference>
<evidence type="ECO:0000256" key="8">
    <source>
        <dbReference type="ARBA" id="ARBA00023203"/>
    </source>
</evidence>
<dbReference type="InterPro" id="IPR002710">
    <property type="entry name" value="Dilute_dom"/>
</dbReference>
<keyword evidence="2" id="KW-0677">Repeat</keyword>
<organism evidence="15 16">
    <name type="scientific">Cymbomonas tetramitiformis</name>
    <dbReference type="NCBI Taxonomy" id="36881"/>
    <lineage>
        <taxon>Eukaryota</taxon>
        <taxon>Viridiplantae</taxon>
        <taxon>Chlorophyta</taxon>
        <taxon>Pyramimonadophyceae</taxon>
        <taxon>Pyramimonadales</taxon>
        <taxon>Pyramimonadaceae</taxon>
        <taxon>Cymbomonas</taxon>
    </lineage>
</organism>
<dbReference type="SUPFAM" id="SSF52540">
    <property type="entry name" value="P-loop containing nucleoside triphosphate hydrolases"/>
    <property type="match status" value="2"/>
</dbReference>
<keyword evidence="4 9" id="KW-0067">ATP-binding</keyword>
<evidence type="ECO:0000313" key="15">
    <source>
        <dbReference type="EMBL" id="KAK3289251.1"/>
    </source>
</evidence>
<dbReference type="Gene3D" id="1.20.120.720">
    <property type="entry name" value="Myosin VI head, motor domain, U50 subdomain"/>
    <property type="match status" value="1"/>
</dbReference>
<evidence type="ECO:0000256" key="5">
    <source>
        <dbReference type="ARBA" id="ARBA00023054"/>
    </source>
</evidence>
<dbReference type="GO" id="GO:0005524">
    <property type="term" value="F:ATP binding"/>
    <property type="evidence" value="ECO:0007669"/>
    <property type="project" value="UniProtKB-UniRule"/>
</dbReference>
<dbReference type="PROSITE" id="PS51844">
    <property type="entry name" value="SH3_LIKE"/>
    <property type="match status" value="1"/>
</dbReference>
<dbReference type="GO" id="GO:0030048">
    <property type="term" value="P:actin filament-based movement"/>
    <property type="evidence" value="ECO:0007669"/>
    <property type="project" value="UniProtKB-ARBA"/>
</dbReference>
<evidence type="ECO:0000256" key="10">
    <source>
        <dbReference type="SAM" id="Coils"/>
    </source>
</evidence>
<dbReference type="PROSITE" id="PS51456">
    <property type="entry name" value="MYOSIN_MOTOR"/>
    <property type="match status" value="1"/>
</dbReference>
<dbReference type="PROSITE" id="PS50096">
    <property type="entry name" value="IQ"/>
    <property type="match status" value="4"/>
</dbReference>
<feature type="region of interest" description="Actin-binding" evidence="9">
    <location>
        <begin position="618"/>
        <end position="640"/>
    </location>
</feature>
<feature type="region of interest" description="Disordered" evidence="11">
    <location>
        <begin position="1113"/>
        <end position="1176"/>
    </location>
</feature>
<dbReference type="GO" id="GO:0005737">
    <property type="term" value="C:cytoplasm"/>
    <property type="evidence" value="ECO:0007669"/>
    <property type="project" value="TreeGrafter"/>
</dbReference>